<name>A0A0X8X4F2_9SPHI</name>
<sequence length="165" mass="18603">MKNKKLTYVLGLVVLVVWGMIIYRVFNGLNSDDDSVPVVSLKTAKEAFNDFSIPKDTTHLLLNYRDPFGIVKQKDTDKVGVRRVAERKIPVQVKPMDWGFIRYSGYMLNPTTKKLIALVNINGQNITLAEGQTKNDLKLIKNLRDSIKISYAGKTKFIAIKSSAL</sequence>
<evidence type="ECO:0000313" key="2">
    <source>
        <dbReference type="Proteomes" id="UP000218263"/>
    </source>
</evidence>
<accession>A0A0X8X4F2</accession>
<dbReference type="KEGG" id="mgot:MgSA37_03082"/>
<evidence type="ECO:0000313" key="1">
    <source>
        <dbReference type="EMBL" id="BAU54903.1"/>
    </source>
</evidence>
<gene>
    <name evidence="1" type="ORF">MgSA37_03082</name>
</gene>
<dbReference type="RefSeq" id="WP_096353021.1">
    <property type="nucleotide sequence ID" value="NZ_AP017313.1"/>
</dbReference>
<protein>
    <submittedName>
        <fullName evidence="1">Uncharacterized protein</fullName>
    </submittedName>
</protein>
<keyword evidence="2" id="KW-1185">Reference proteome</keyword>
<proteinExistence type="predicted"/>
<dbReference type="Proteomes" id="UP000218263">
    <property type="component" value="Chromosome"/>
</dbReference>
<dbReference type="AlphaFoldDB" id="A0A0X8X4F2"/>
<organism evidence="1 2">
    <name type="scientific">Mucilaginibacter gotjawali</name>
    <dbReference type="NCBI Taxonomy" id="1550579"/>
    <lineage>
        <taxon>Bacteria</taxon>
        <taxon>Pseudomonadati</taxon>
        <taxon>Bacteroidota</taxon>
        <taxon>Sphingobacteriia</taxon>
        <taxon>Sphingobacteriales</taxon>
        <taxon>Sphingobacteriaceae</taxon>
        <taxon>Mucilaginibacter</taxon>
    </lineage>
</organism>
<dbReference type="OrthoDB" id="676730at2"/>
<reference evidence="1 2" key="1">
    <citation type="submission" date="2015-12" db="EMBL/GenBank/DDBJ databases">
        <title>Genome sequence of Mucilaginibacter gotjawali.</title>
        <authorList>
            <person name="Lee J.S."/>
            <person name="Lee K.C."/>
            <person name="Kim K.K."/>
            <person name="Lee B.W."/>
        </authorList>
    </citation>
    <scope>NUCLEOTIDE SEQUENCE [LARGE SCALE GENOMIC DNA]</scope>
    <source>
        <strain evidence="1 2">SA3-7</strain>
    </source>
</reference>
<dbReference type="EMBL" id="AP017313">
    <property type="protein sequence ID" value="BAU54903.1"/>
    <property type="molecule type" value="Genomic_DNA"/>
</dbReference>